<keyword evidence="1" id="KW-1133">Transmembrane helix</keyword>
<organism evidence="2 3">
    <name type="scientific">Paenibacillus plantarum</name>
    <dbReference type="NCBI Taxonomy" id="2654975"/>
    <lineage>
        <taxon>Bacteria</taxon>
        <taxon>Bacillati</taxon>
        <taxon>Bacillota</taxon>
        <taxon>Bacilli</taxon>
        <taxon>Bacillales</taxon>
        <taxon>Paenibacillaceae</taxon>
        <taxon>Paenibacillus</taxon>
    </lineage>
</organism>
<sequence>MLKRKVIRIYIGNMMWFLPVLILIMGVNPSVAGSFWWKALGFLLFAGIVVVCISSWLQVHREQRELDKKRLDYESVVYRQF</sequence>
<evidence type="ECO:0000256" key="1">
    <source>
        <dbReference type="SAM" id="Phobius"/>
    </source>
</evidence>
<dbReference type="EMBL" id="WHNY01000064">
    <property type="protein sequence ID" value="NOU66602.1"/>
    <property type="molecule type" value="Genomic_DNA"/>
</dbReference>
<dbReference type="Proteomes" id="UP000653578">
    <property type="component" value="Unassembled WGS sequence"/>
</dbReference>
<comment type="caution">
    <text evidence="2">The sequence shown here is derived from an EMBL/GenBank/DDBJ whole genome shotgun (WGS) entry which is preliminary data.</text>
</comment>
<evidence type="ECO:0000313" key="3">
    <source>
        <dbReference type="Proteomes" id="UP000653578"/>
    </source>
</evidence>
<protein>
    <submittedName>
        <fullName evidence="2">Uncharacterized protein</fullName>
    </submittedName>
</protein>
<proteinExistence type="predicted"/>
<name>A0ABX1XDZ1_9BACL</name>
<feature type="transmembrane region" description="Helical" evidence="1">
    <location>
        <begin position="39"/>
        <end position="59"/>
    </location>
</feature>
<evidence type="ECO:0000313" key="2">
    <source>
        <dbReference type="EMBL" id="NOU66602.1"/>
    </source>
</evidence>
<keyword evidence="3" id="KW-1185">Reference proteome</keyword>
<keyword evidence="1" id="KW-0472">Membrane</keyword>
<reference evidence="2 3" key="1">
    <citation type="submission" date="2019-10" db="EMBL/GenBank/DDBJ databases">
        <title>Description of Paenibacillus humi sp. nov.</title>
        <authorList>
            <person name="Carlier A."/>
            <person name="Qi S."/>
        </authorList>
    </citation>
    <scope>NUCLEOTIDE SEQUENCE [LARGE SCALE GENOMIC DNA]</scope>
    <source>
        <strain evidence="2 3">LMG 31461</strain>
    </source>
</reference>
<accession>A0ABX1XDZ1</accession>
<gene>
    <name evidence="2" type="ORF">GC096_21395</name>
</gene>
<feature type="transmembrane region" description="Helical" evidence="1">
    <location>
        <begin position="7"/>
        <end position="27"/>
    </location>
</feature>
<dbReference type="RefSeq" id="WP_171633072.1">
    <property type="nucleotide sequence ID" value="NZ_WHNY01000064.1"/>
</dbReference>
<keyword evidence="1" id="KW-0812">Transmembrane</keyword>